<gene>
    <name evidence="2" type="ORF">M6B22_07090</name>
</gene>
<dbReference type="Pfam" id="PF00899">
    <property type="entry name" value="ThiF"/>
    <property type="match status" value="1"/>
</dbReference>
<keyword evidence="3" id="KW-1185">Reference proteome</keyword>
<dbReference type="EMBL" id="CP097463">
    <property type="protein sequence ID" value="WAX58522.1"/>
    <property type="molecule type" value="Genomic_DNA"/>
</dbReference>
<dbReference type="InterPro" id="IPR035985">
    <property type="entry name" value="Ubiquitin-activating_enz"/>
</dbReference>
<dbReference type="RefSeq" id="WP_269445060.1">
    <property type="nucleotide sequence ID" value="NZ_CP097463.1"/>
</dbReference>
<dbReference type="GO" id="GO:0016779">
    <property type="term" value="F:nucleotidyltransferase activity"/>
    <property type="evidence" value="ECO:0007669"/>
    <property type="project" value="UniProtKB-KW"/>
</dbReference>
<organism evidence="2 3">
    <name type="scientific">Jatrophihabitans cynanchi</name>
    <dbReference type="NCBI Taxonomy" id="2944128"/>
    <lineage>
        <taxon>Bacteria</taxon>
        <taxon>Bacillati</taxon>
        <taxon>Actinomycetota</taxon>
        <taxon>Actinomycetes</taxon>
        <taxon>Jatrophihabitantales</taxon>
        <taxon>Jatrophihabitantaceae</taxon>
        <taxon>Jatrophihabitans</taxon>
    </lineage>
</organism>
<sequence length="458" mass="49831">MTTTLVVPDRLASRLRELSTYDVETGGVILARLVRTPEDNIRLLARELLEVPDHAYERREAQQLLISSEGYVPALARAEEAGCVPIWFHTHPGNDSNPAPSRHDLTVNRSLSDLFRLRADSPFYGALITSSDDGTITFTGSLDDGVSIAPIDRLWVVGPRLALYHACDSEHQGVLDIYDRNIRAFGGPVQRVLGDLRAGIVGCGGTGSAVAEQLVRLGVRDIQLIDPDELSDSNVTRVYGSRLKDVGRPKVEVLADHLADILPSIRVRPIQSMITVEETARLLLDADIVFGCTDDNAGRMVLSRLSTYLLVPVIDCGVLLSSDGAGRLDGIHGRVTVLHPGQACLICRGRVDLGRARSEMLTPEERNRLVDEGYAPALPGVEPAVVAYTSAVAAAAVAELIERLTHHGVDPVPSEVLLRLHDREVSTNNQEPLDRHYCHDSSGKIGLGLTAPFLDQTW</sequence>
<dbReference type="InterPro" id="IPR045886">
    <property type="entry name" value="ThiF/MoeB/HesA"/>
</dbReference>
<protein>
    <submittedName>
        <fullName evidence="2">ThiF family adenylyltransferase</fullName>
    </submittedName>
</protein>
<dbReference type="Gene3D" id="3.40.50.720">
    <property type="entry name" value="NAD(P)-binding Rossmann-like Domain"/>
    <property type="match status" value="1"/>
</dbReference>
<dbReference type="Proteomes" id="UP001164693">
    <property type="component" value="Chromosome"/>
</dbReference>
<name>A0ABY7K4G5_9ACTN</name>
<evidence type="ECO:0000313" key="2">
    <source>
        <dbReference type="EMBL" id="WAX58522.1"/>
    </source>
</evidence>
<dbReference type="PANTHER" id="PTHR43267">
    <property type="entry name" value="TRNA THREONYLCARBAMOYLADENOSINE DEHYDRATASE"/>
    <property type="match status" value="1"/>
</dbReference>
<proteinExistence type="predicted"/>
<keyword evidence="2" id="KW-0548">Nucleotidyltransferase</keyword>
<dbReference type="SUPFAM" id="SSF69572">
    <property type="entry name" value="Activating enzymes of the ubiquitin-like proteins"/>
    <property type="match status" value="1"/>
</dbReference>
<keyword evidence="2" id="KW-0808">Transferase</keyword>
<dbReference type="PANTHER" id="PTHR43267:SF1">
    <property type="entry name" value="TRNA THREONYLCARBAMOYLADENOSINE DEHYDRATASE"/>
    <property type="match status" value="1"/>
</dbReference>
<dbReference type="InterPro" id="IPR000594">
    <property type="entry name" value="ThiF_NAD_FAD-bd"/>
</dbReference>
<accession>A0ABY7K4G5</accession>
<dbReference type="CDD" id="cd01483">
    <property type="entry name" value="E1_enzyme_family"/>
    <property type="match status" value="1"/>
</dbReference>
<evidence type="ECO:0000313" key="3">
    <source>
        <dbReference type="Proteomes" id="UP001164693"/>
    </source>
</evidence>
<evidence type="ECO:0000259" key="1">
    <source>
        <dbReference type="Pfam" id="PF00899"/>
    </source>
</evidence>
<feature type="domain" description="THIF-type NAD/FAD binding fold" evidence="1">
    <location>
        <begin position="178"/>
        <end position="410"/>
    </location>
</feature>
<reference evidence="2" key="1">
    <citation type="submission" date="2022-05" db="EMBL/GenBank/DDBJ databases">
        <title>Jatrophihabitans sp. SB3-54 whole genome sequence.</title>
        <authorList>
            <person name="Suh M.K."/>
            <person name="Eom M.K."/>
            <person name="Kim J.S."/>
            <person name="Kim H.S."/>
            <person name="Do H.E."/>
            <person name="Shin Y.K."/>
            <person name="Lee J.-S."/>
        </authorList>
    </citation>
    <scope>NUCLEOTIDE SEQUENCE</scope>
    <source>
        <strain evidence="2">SB3-54</strain>
    </source>
</reference>